<dbReference type="Pfam" id="PF13671">
    <property type="entry name" value="AAA_33"/>
    <property type="match status" value="1"/>
</dbReference>
<comment type="caution">
    <text evidence="2">The sequence shown here is derived from an EMBL/GenBank/DDBJ whole genome shotgun (WGS) entry which is preliminary data.</text>
</comment>
<feature type="region of interest" description="Disordered" evidence="1">
    <location>
        <begin position="1"/>
        <end position="63"/>
    </location>
</feature>
<dbReference type="EMBL" id="BAAAMU010000013">
    <property type="protein sequence ID" value="GAA1625867.1"/>
    <property type="molecule type" value="Genomic_DNA"/>
</dbReference>
<evidence type="ECO:0000256" key="1">
    <source>
        <dbReference type="SAM" id="MobiDB-lite"/>
    </source>
</evidence>
<keyword evidence="3" id="KW-1185">Reference proteome</keyword>
<accession>A0ABN2F1E5</accession>
<reference evidence="2 3" key="1">
    <citation type="journal article" date="2019" name="Int. J. Syst. Evol. Microbiol.">
        <title>The Global Catalogue of Microorganisms (GCM) 10K type strain sequencing project: providing services to taxonomists for standard genome sequencing and annotation.</title>
        <authorList>
            <consortium name="The Broad Institute Genomics Platform"/>
            <consortium name="The Broad Institute Genome Sequencing Center for Infectious Disease"/>
            <person name="Wu L."/>
            <person name="Ma J."/>
        </authorList>
    </citation>
    <scope>NUCLEOTIDE SEQUENCE [LARGE SCALE GENOMIC DNA]</scope>
    <source>
        <strain evidence="2 3">JCM 13929</strain>
    </source>
</reference>
<evidence type="ECO:0000313" key="3">
    <source>
        <dbReference type="Proteomes" id="UP001500064"/>
    </source>
</evidence>
<evidence type="ECO:0008006" key="4">
    <source>
        <dbReference type="Google" id="ProtNLM"/>
    </source>
</evidence>
<dbReference type="InterPro" id="IPR027417">
    <property type="entry name" value="P-loop_NTPase"/>
</dbReference>
<gene>
    <name evidence="2" type="ORF">GCM10009733_023170</name>
</gene>
<evidence type="ECO:0000313" key="2">
    <source>
        <dbReference type="EMBL" id="GAA1625867.1"/>
    </source>
</evidence>
<organism evidence="2 3">
    <name type="scientific">Nonomuraea maheshkhaliensis</name>
    <dbReference type="NCBI Taxonomy" id="419590"/>
    <lineage>
        <taxon>Bacteria</taxon>
        <taxon>Bacillati</taxon>
        <taxon>Actinomycetota</taxon>
        <taxon>Actinomycetes</taxon>
        <taxon>Streptosporangiales</taxon>
        <taxon>Streptosporangiaceae</taxon>
        <taxon>Nonomuraea</taxon>
    </lineage>
</organism>
<dbReference type="Gene3D" id="3.40.50.300">
    <property type="entry name" value="P-loop containing nucleotide triphosphate hydrolases"/>
    <property type="match status" value="1"/>
</dbReference>
<feature type="compositionally biased region" description="Low complexity" evidence="1">
    <location>
        <begin position="35"/>
        <end position="52"/>
    </location>
</feature>
<sequence length="252" mass="27084">MAQQFHSAGQGPVSQASEPFQAAADDDSAADSADKPAATAQAKAKTRAQASAKGEPGHDVRPRRAQLFLMVGLPGAGKTTRAEELATTHHALRLTPDEWMISLFDGSQPDGKRDLLEGRLIALALRVLRLGTDVVLDFGLWSRDERSALRRLGTMAGADCHVVYLPIDPDVQRARIAHRQATAPHTTFPMSEADVGGWRERFEAPDAAELGGDIPGPPPGWAGWPEWAADRWPSFTYGDAGEAPRRPGPATE</sequence>
<dbReference type="SUPFAM" id="SSF52540">
    <property type="entry name" value="P-loop containing nucleoside triphosphate hydrolases"/>
    <property type="match status" value="1"/>
</dbReference>
<dbReference type="Proteomes" id="UP001500064">
    <property type="component" value="Unassembled WGS sequence"/>
</dbReference>
<dbReference type="RefSeq" id="WP_346103904.1">
    <property type="nucleotide sequence ID" value="NZ_BAAAMU010000013.1"/>
</dbReference>
<feature type="compositionally biased region" description="Polar residues" evidence="1">
    <location>
        <begin position="1"/>
        <end position="18"/>
    </location>
</feature>
<name>A0ABN2F1E5_9ACTN</name>
<protein>
    <recommendedName>
        <fullName evidence="4">ATP-binding protein</fullName>
    </recommendedName>
</protein>
<proteinExistence type="predicted"/>